<reference evidence="13" key="2">
    <citation type="journal article" date="2021" name="PeerJ">
        <title>Extensive microbial diversity within the chicken gut microbiome revealed by metagenomics and culture.</title>
        <authorList>
            <person name="Gilroy R."/>
            <person name="Ravi A."/>
            <person name="Getino M."/>
            <person name="Pursley I."/>
            <person name="Horton D.L."/>
            <person name="Alikhan N.F."/>
            <person name="Baker D."/>
            <person name="Gharbi K."/>
            <person name="Hall N."/>
            <person name="Watson M."/>
            <person name="Adriaenssens E.M."/>
            <person name="Foster-Nyarko E."/>
            <person name="Jarju S."/>
            <person name="Secka A."/>
            <person name="Antonio M."/>
            <person name="Oren A."/>
            <person name="Chaudhuri R.R."/>
            <person name="La Ragione R."/>
            <person name="Hildebrand F."/>
            <person name="Pallen M.J."/>
        </authorList>
    </citation>
    <scope>NUCLEOTIDE SEQUENCE</scope>
    <source>
        <strain evidence="13">CHK195-11698</strain>
    </source>
</reference>
<dbReference type="GO" id="GO:0044715">
    <property type="term" value="F:8-oxo-dGDP phosphatase activity"/>
    <property type="evidence" value="ECO:0007669"/>
    <property type="project" value="TreeGrafter"/>
</dbReference>
<dbReference type="GO" id="GO:0044716">
    <property type="term" value="F:8-oxo-GDP phosphatase activity"/>
    <property type="evidence" value="ECO:0007669"/>
    <property type="project" value="TreeGrafter"/>
</dbReference>
<dbReference type="CDD" id="cd03425">
    <property type="entry name" value="NUDIX_MutT_NudA_like"/>
    <property type="match status" value="1"/>
</dbReference>
<keyword evidence="3" id="KW-0515">Mutator protein</keyword>
<evidence type="ECO:0000256" key="6">
    <source>
        <dbReference type="ARBA" id="ARBA00022763"/>
    </source>
</evidence>
<dbReference type="InterPro" id="IPR020476">
    <property type="entry name" value="Nudix_hydrolase"/>
</dbReference>
<dbReference type="Proteomes" id="UP000824175">
    <property type="component" value="Unassembled WGS sequence"/>
</dbReference>
<keyword evidence="9" id="KW-0234">DNA repair</keyword>
<dbReference type="PRINTS" id="PR00502">
    <property type="entry name" value="NUDIXFAMILY"/>
</dbReference>
<feature type="domain" description="Nudix hydrolase" evidence="12">
    <location>
        <begin position="1"/>
        <end position="127"/>
    </location>
</feature>
<dbReference type="GO" id="GO:0046872">
    <property type="term" value="F:metal ion binding"/>
    <property type="evidence" value="ECO:0007669"/>
    <property type="project" value="UniProtKB-KW"/>
</dbReference>
<evidence type="ECO:0000313" key="14">
    <source>
        <dbReference type="Proteomes" id="UP000824175"/>
    </source>
</evidence>
<sequence length="130" mass="15256">MKTIHVAAAIIQRDGKIVIAKRGYGPFKGLYEFPGGKLEPGETAREALKRELQEELHANIAIERFFYHAHYLYPDFILEMDCYLCHLLDDHLTLLEHLDYRWIEPQNSHDDIQWVPADRQVIEEIQKQGL</sequence>
<keyword evidence="7" id="KW-0378">Hydrolase</keyword>
<evidence type="ECO:0000256" key="11">
    <source>
        <dbReference type="ARBA" id="ARBA00038905"/>
    </source>
</evidence>
<evidence type="ECO:0000256" key="5">
    <source>
        <dbReference type="ARBA" id="ARBA00022723"/>
    </source>
</evidence>
<evidence type="ECO:0000256" key="4">
    <source>
        <dbReference type="ARBA" id="ARBA00022705"/>
    </source>
</evidence>
<evidence type="ECO:0000256" key="1">
    <source>
        <dbReference type="ARBA" id="ARBA00001946"/>
    </source>
</evidence>
<dbReference type="SUPFAM" id="SSF55811">
    <property type="entry name" value="Nudix"/>
    <property type="match status" value="1"/>
</dbReference>
<keyword evidence="4" id="KW-0235">DNA replication</keyword>
<dbReference type="GO" id="GO:0006260">
    <property type="term" value="P:DNA replication"/>
    <property type="evidence" value="ECO:0007669"/>
    <property type="project" value="UniProtKB-KW"/>
</dbReference>
<evidence type="ECO:0000256" key="3">
    <source>
        <dbReference type="ARBA" id="ARBA00022457"/>
    </source>
</evidence>
<dbReference type="Pfam" id="PF00293">
    <property type="entry name" value="NUDIX"/>
    <property type="match status" value="1"/>
</dbReference>
<dbReference type="EMBL" id="DVMJ01000019">
    <property type="protein sequence ID" value="HIU12994.1"/>
    <property type="molecule type" value="Genomic_DNA"/>
</dbReference>
<comment type="similarity">
    <text evidence="2">Belongs to the Nudix hydrolase family.</text>
</comment>
<dbReference type="GO" id="GO:0008413">
    <property type="term" value="F:8-oxo-7,8-dihydroguanosine triphosphate pyrophosphatase activity"/>
    <property type="evidence" value="ECO:0007669"/>
    <property type="project" value="TreeGrafter"/>
</dbReference>
<dbReference type="AlphaFoldDB" id="A0A9D1HP80"/>
<keyword evidence="5" id="KW-0479">Metal-binding</keyword>
<dbReference type="EC" id="3.6.1.55" evidence="11"/>
<comment type="cofactor">
    <cofactor evidence="1">
        <name>Mg(2+)</name>
        <dbReference type="ChEBI" id="CHEBI:18420"/>
    </cofactor>
</comment>
<proteinExistence type="inferred from homology"/>
<dbReference type="InterPro" id="IPR000086">
    <property type="entry name" value="NUDIX_hydrolase_dom"/>
</dbReference>
<keyword evidence="6" id="KW-0227">DNA damage</keyword>
<gene>
    <name evidence="13" type="ORF">IAD15_02875</name>
</gene>
<keyword evidence="8" id="KW-0460">Magnesium</keyword>
<evidence type="ECO:0000256" key="10">
    <source>
        <dbReference type="ARBA" id="ARBA00035861"/>
    </source>
</evidence>
<comment type="caution">
    <text evidence="13">The sequence shown here is derived from an EMBL/GenBank/DDBJ whole genome shotgun (WGS) entry which is preliminary data.</text>
</comment>
<dbReference type="GO" id="GO:0006281">
    <property type="term" value="P:DNA repair"/>
    <property type="evidence" value="ECO:0007669"/>
    <property type="project" value="UniProtKB-KW"/>
</dbReference>
<evidence type="ECO:0000256" key="8">
    <source>
        <dbReference type="ARBA" id="ARBA00022842"/>
    </source>
</evidence>
<evidence type="ECO:0000259" key="12">
    <source>
        <dbReference type="PROSITE" id="PS51462"/>
    </source>
</evidence>
<name>A0A9D1HP80_9FIRM</name>
<organism evidence="13 14">
    <name type="scientific">Candidatus Fimiplasma intestinipullorum</name>
    <dbReference type="NCBI Taxonomy" id="2840825"/>
    <lineage>
        <taxon>Bacteria</taxon>
        <taxon>Bacillati</taxon>
        <taxon>Bacillota</taxon>
        <taxon>Clostridia</taxon>
        <taxon>Eubacteriales</taxon>
        <taxon>Candidatus Fimiplasma</taxon>
    </lineage>
</organism>
<protein>
    <recommendedName>
        <fullName evidence="11">8-oxo-dGTP diphosphatase</fullName>
        <ecNumber evidence="11">3.6.1.55</ecNumber>
    </recommendedName>
</protein>
<dbReference type="InterPro" id="IPR015797">
    <property type="entry name" value="NUDIX_hydrolase-like_dom_sf"/>
</dbReference>
<dbReference type="PANTHER" id="PTHR47707:SF1">
    <property type="entry name" value="NUDIX HYDROLASE FAMILY PROTEIN"/>
    <property type="match status" value="1"/>
</dbReference>
<evidence type="ECO:0000256" key="9">
    <source>
        <dbReference type="ARBA" id="ARBA00023204"/>
    </source>
</evidence>
<dbReference type="PANTHER" id="PTHR47707">
    <property type="entry name" value="8-OXO-DGTP DIPHOSPHATASE"/>
    <property type="match status" value="1"/>
</dbReference>
<dbReference type="GO" id="GO:0035539">
    <property type="term" value="F:8-oxo-7,8-dihydrodeoxyguanosine triphosphate pyrophosphatase activity"/>
    <property type="evidence" value="ECO:0007669"/>
    <property type="project" value="UniProtKB-EC"/>
</dbReference>
<reference evidence="13" key="1">
    <citation type="submission" date="2020-10" db="EMBL/GenBank/DDBJ databases">
        <authorList>
            <person name="Gilroy R."/>
        </authorList>
    </citation>
    <scope>NUCLEOTIDE SEQUENCE</scope>
    <source>
        <strain evidence="13">CHK195-11698</strain>
    </source>
</reference>
<dbReference type="InterPro" id="IPR047127">
    <property type="entry name" value="MutT-like"/>
</dbReference>
<accession>A0A9D1HP80</accession>
<evidence type="ECO:0000256" key="2">
    <source>
        <dbReference type="ARBA" id="ARBA00005582"/>
    </source>
</evidence>
<dbReference type="Gene3D" id="3.90.79.10">
    <property type="entry name" value="Nucleoside Triphosphate Pyrophosphohydrolase"/>
    <property type="match status" value="1"/>
</dbReference>
<dbReference type="PROSITE" id="PS51462">
    <property type="entry name" value="NUDIX"/>
    <property type="match status" value="1"/>
</dbReference>
<comment type="catalytic activity">
    <reaction evidence="10">
        <text>8-oxo-dGTP + H2O = 8-oxo-dGMP + diphosphate + H(+)</text>
        <dbReference type="Rhea" id="RHEA:31575"/>
        <dbReference type="ChEBI" id="CHEBI:15377"/>
        <dbReference type="ChEBI" id="CHEBI:15378"/>
        <dbReference type="ChEBI" id="CHEBI:33019"/>
        <dbReference type="ChEBI" id="CHEBI:63224"/>
        <dbReference type="ChEBI" id="CHEBI:77896"/>
        <dbReference type="EC" id="3.6.1.55"/>
    </reaction>
</comment>
<evidence type="ECO:0000256" key="7">
    <source>
        <dbReference type="ARBA" id="ARBA00022801"/>
    </source>
</evidence>
<evidence type="ECO:0000313" key="13">
    <source>
        <dbReference type="EMBL" id="HIU12994.1"/>
    </source>
</evidence>